<dbReference type="InterPro" id="IPR006186">
    <property type="entry name" value="Ser/Thr-sp_prot-phosphatase"/>
</dbReference>
<dbReference type="AlphaFoldDB" id="A0A0R0LY57"/>
<comment type="catalytic activity">
    <reaction evidence="1">
        <text>O-phospho-L-threonyl-[protein] + H2O = L-threonyl-[protein] + phosphate</text>
        <dbReference type="Rhea" id="RHEA:47004"/>
        <dbReference type="Rhea" id="RHEA-COMP:11060"/>
        <dbReference type="Rhea" id="RHEA-COMP:11605"/>
        <dbReference type="ChEBI" id="CHEBI:15377"/>
        <dbReference type="ChEBI" id="CHEBI:30013"/>
        <dbReference type="ChEBI" id="CHEBI:43474"/>
        <dbReference type="ChEBI" id="CHEBI:61977"/>
        <dbReference type="EC" id="3.1.3.16"/>
    </reaction>
</comment>
<dbReference type="EMBL" id="LGUB01000104">
    <property type="protein sequence ID" value="KRH94262.1"/>
    <property type="molecule type" value="Genomic_DNA"/>
</dbReference>
<dbReference type="SMART" id="SM00156">
    <property type="entry name" value="PP2Ac"/>
    <property type="match status" value="1"/>
</dbReference>
<dbReference type="PRINTS" id="PR00114">
    <property type="entry name" value="STPHPHTASE"/>
</dbReference>
<dbReference type="InterPro" id="IPR029052">
    <property type="entry name" value="Metallo-depent_PP-like"/>
</dbReference>
<dbReference type="PROSITE" id="PS00125">
    <property type="entry name" value="SER_THR_PHOSPHATASE"/>
    <property type="match status" value="1"/>
</dbReference>
<accession>A0A0R0LY57</accession>
<evidence type="ECO:0000313" key="4">
    <source>
        <dbReference type="Proteomes" id="UP000051530"/>
    </source>
</evidence>
<organism evidence="3 4">
    <name type="scientific">Pseudoloma neurophilia</name>
    <dbReference type="NCBI Taxonomy" id="146866"/>
    <lineage>
        <taxon>Eukaryota</taxon>
        <taxon>Fungi</taxon>
        <taxon>Fungi incertae sedis</taxon>
        <taxon>Microsporidia</taxon>
        <taxon>Pseudoloma</taxon>
    </lineage>
</organism>
<gene>
    <name evidence="3" type="ORF">M153_3160001892</name>
</gene>
<evidence type="ECO:0000259" key="2">
    <source>
        <dbReference type="PROSITE" id="PS00125"/>
    </source>
</evidence>
<comment type="similarity">
    <text evidence="1">Belongs to the PPP phosphatase family.</text>
</comment>
<dbReference type="VEuPathDB" id="MicrosporidiaDB:M153_3160001892"/>
<keyword evidence="4" id="KW-1185">Reference proteome</keyword>
<sequence>MDELPSLEDIVKSTSASRIIMSSTQSENNFDETVSIDDEMSDPTPMKELVTDRVRKVFKPTDHFLDEIVLMDQKKDCFDTNVIKTHLYNQGKLSIEQANSLTKNFIKLVKKEPNLLRIDQPSTVFGDIHGQYYDMLKVLKSIDLNTETVVFVGDYVDRGSFSTEVFIYLMTLKLAHPKNVFLLRGNHESMEMTKYFSFKKECTVKYDESFYKLSLEAFKALPLAAIVMNKMFCVHGGISPQINRIEEINSINRFTEPSQDSPLIDLLWSDPHPFYDTLSEVKFTYNKNRRCSYFYTFEAVKEFLESNNLWTIVRGHEVQENGFTLFKEYREDIPSVITIFSAPNYCDVYKNRGAFLKFNGENIQIKKFKEDDHPFVLPGFVDAFNWSFPFLSNKMGELFLDLMNVRPSESSTTTSSTTSEIDEDIKEVQTFTNAMSLLREEREGLNEFVDEESTELTKDNIKNVITPIEDDFVEVKVKDIPNELFKTKENIIKGMSMDTVPSFTNEISKEVENQDLKQIVEETQVIETSPKNIKVVLPEKTKSEKAPSLFDCCFKRE</sequence>
<dbReference type="InterPro" id="IPR004843">
    <property type="entry name" value="Calcineurin-like_PHP"/>
</dbReference>
<dbReference type="EC" id="3.1.3.16" evidence="1"/>
<dbReference type="OrthoDB" id="5593063at2759"/>
<name>A0A0R0LY57_9MICR</name>
<proteinExistence type="inferred from homology"/>
<dbReference type="Pfam" id="PF00149">
    <property type="entry name" value="Metallophos"/>
    <property type="match status" value="1"/>
</dbReference>
<protein>
    <recommendedName>
        <fullName evidence="1">Serine/threonine-protein phosphatase</fullName>
        <ecNumber evidence="1">3.1.3.16</ecNumber>
    </recommendedName>
</protein>
<dbReference type="GO" id="GO:0097720">
    <property type="term" value="P:calcineurin-mediated signaling"/>
    <property type="evidence" value="ECO:0007669"/>
    <property type="project" value="InterPro"/>
</dbReference>
<reference evidence="3 4" key="1">
    <citation type="submission" date="2015-07" db="EMBL/GenBank/DDBJ databases">
        <title>The genome of Pseudoloma neurophilia, a relevant intracellular parasite of the zebrafish.</title>
        <authorList>
            <person name="Ndikumana S."/>
            <person name="Pelin A."/>
            <person name="Sanders J."/>
            <person name="Corradi N."/>
        </authorList>
    </citation>
    <scope>NUCLEOTIDE SEQUENCE [LARGE SCALE GENOMIC DNA]</scope>
    <source>
        <strain evidence="3 4">MK1</strain>
    </source>
</reference>
<dbReference type="SUPFAM" id="SSF56300">
    <property type="entry name" value="Metallo-dependent phosphatases"/>
    <property type="match status" value="1"/>
</dbReference>
<dbReference type="Proteomes" id="UP000051530">
    <property type="component" value="Unassembled WGS sequence"/>
</dbReference>
<feature type="domain" description="Serine/threonine specific protein phosphatases" evidence="2">
    <location>
        <begin position="183"/>
        <end position="188"/>
    </location>
</feature>
<comment type="caution">
    <text evidence="3">The sequence shown here is derived from an EMBL/GenBank/DDBJ whole genome shotgun (WGS) entry which is preliminary data.</text>
</comment>
<dbReference type="GO" id="GO:0033192">
    <property type="term" value="F:calmodulin-dependent protein phosphatase activity"/>
    <property type="evidence" value="ECO:0007669"/>
    <property type="project" value="InterPro"/>
</dbReference>
<keyword evidence="1" id="KW-0378">Hydrolase</keyword>
<evidence type="ECO:0000256" key="1">
    <source>
        <dbReference type="RuleBase" id="RU004273"/>
    </source>
</evidence>
<dbReference type="PANTHER" id="PTHR45673">
    <property type="entry name" value="SERINE/THREONINE-PROTEIN PHOSPHATASE 2B CATALYTIC SUBUNIT 1-RELATED"/>
    <property type="match status" value="1"/>
</dbReference>
<dbReference type="Gene3D" id="3.60.21.10">
    <property type="match status" value="1"/>
</dbReference>
<dbReference type="InterPro" id="IPR043360">
    <property type="entry name" value="PP2B"/>
</dbReference>
<evidence type="ECO:0000313" key="3">
    <source>
        <dbReference type="EMBL" id="KRH94262.1"/>
    </source>
</evidence>